<protein>
    <submittedName>
        <fullName evidence="2">ATP-binding protein</fullName>
    </submittedName>
</protein>
<organism evidence="2 3">
    <name type="scientific">Acinetobacter terrestris</name>
    <dbReference type="NCBI Taxonomy" id="2529843"/>
    <lineage>
        <taxon>Bacteria</taxon>
        <taxon>Pseudomonadati</taxon>
        <taxon>Pseudomonadota</taxon>
        <taxon>Gammaproteobacteria</taxon>
        <taxon>Moraxellales</taxon>
        <taxon>Moraxellaceae</taxon>
        <taxon>Acinetobacter</taxon>
        <taxon>Acinetobacter Taxon 24</taxon>
    </lineage>
</organism>
<dbReference type="Gene3D" id="3.40.50.300">
    <property type="entry name" value="P-loop containing nucleotide triphosphate hydrolases"/>
    <property type="match status" value="1"/>
</dbReference>
<feature type="domain" description="Endonuclease GajA/Old nuclease/RecF-like AAA" evidence="1">
    <location>
        <begin position="33"/>
        <end position="344"/>
    </location>
</feature>
<keyword evidence="2" id="KW-0547">Nucleotide-binding</keyword>
<dbReference type="Proteomes" id="UP000555322">
    <property type="component" value="Unassembled WGS sequence"/>
</dbReference>
<accession>A0ABX1UTG4</accession>
<evidence type="ECO:0000259" key="1">
    <source>
        <dbReference type="Pfam" id="PF13175"/>
    </source>
</evidence>
<dbReference type="InterPro" id="IPR027417">
    <property type="entry name" value="P-loop_NTPase"/>
</dbReference>
<gene>
    <name evidence="2" type="ORF">HLH15_03930</name>
</gene>
<dbReference type="RefSeq" id="WP_171535814.1">
    <property type="nucleotide sequence ID" value="NZ_JABERJ010000007.1"/>
</dbReference>
<evidence type="ECO:0000313" key="3">
    <source>
        <dbReference type="Proteomes" id="UP000555322"/>
    </source>
</evidence>
<dbReference type="EMBL" id="JABERJ010000007">
    <property type="protein sequence ID" value="NNH25642.1"/>
    <property type="molecule type" value="Genomic_DNA"/>
</dbReference>
<reference evidence="2 3" key="1">
    <citation type="submission" date="2020-04" db="EMBL/GenBank/DDBJ databases">
        <title>Acinetobacter Taxon 24.</title>
        <authorList>
            <person name="Nemec A."/>
            <person name="Radolfova-Krizova L."/>
            <person name="Higgins P.G."/>
            <person name="Spanelova P."/>
        </authorList>
    </citation>
    <scope>NUCLEOTIDE SEQUENCE [LARGE SCALE GENOMIC DNA]</scope>
    <source>
        <strain evidence="2 3">ANC 5084</strain>
    </source>
</reference>
<keyword evidence="3" id="KW-1185">Reference proteome</keyword>
<keyword evidence="2" id="KW-0067">ATP-binding</keyword>
<dbReference type="InterPro" id="IPR051396">
    <property type="entry name" value="Bact_Antivir_Def_Nuclease"/>
</dbReference>
<sequence>MVNSISTNIASIIQMHKSSKFENYIKYIVFPFYKNLEQSTTISFDFPLTVLVGGNGTNKSSILKALESCCQDHILSKRWFSTHIDAIPEHPIPTFIYGYDLKKGRKTIEAQVLIAKYFRADDPDYWETARPVTSLGMRKIPSDPKEKAFWGINTRWPKISNKKPVYLTFRDSISAFDKFFYYGDAHPYKKDQQSRKNSIRRNSRPLNKVITNNLTTYMFDMKERVIDNKTLDTIALDTVSDILGCKYQKITMVLHSFFNCEGYTCKITKNNLDYSEAFAGSGEFAVIKIVYEILSSDANSLILLDEPEVSLHPGAQERLIAFLLEQIKLKKLQVVIATHSPTMIRMLPANAIKVLNMNPLTNKIEITKQECTAEEAFHYIGEPLPHKKTILVEDSLASHLVNYSIEDLNDAQKNQLDIKYFNGGAFELLNHFAVTYALEGRNNVYIYLDGDQKRNPLPDLNTLSASQLKNLPTVIKEFCDGTLNIPFDSRQSFENKLPTYKTIINWLKEYVLFLPTNGNPESIIWDNMIETTKDTIDPLLAYKDRFGVLTKQKIGSCTSAEILTVQRIQLKTISKDNQYLVEIKDTIIHKVLN</sequence>
<comment type="caution">
    <text evidence="2">The sequence shown here is derived from an EMBL/GenBank/DDBJ whole genome shotgun (WGS) entry which is preliminary data.</text>
</comment>
<dbReference type="SUPFAM" id="SSF52540">
    <property type="entry name" value="P-loop containing nucleoside triphosphate hydrolases"/>
    <property type="match status" value="1"/>
</dbReference>
<evidence type="ECO:0000313" key="2">
    <source>
        <dbReference type="EMBL" id="NNH25642.1"/>
    </source>
</evidence>
<name>A0ABX1UTG4_9GAMM</name>
<dbReference type="PANTHER" id="PTHR43581:SF2">
    <property type="entry name" value="EXCINUCLEASE ATPASE SUBUNIT"/>
    <property type="match status" value="1"/>
</dbReference>
<dbReference type="PANTHER" id="PTHR43581">
    <property type="entry name" value="ATP/GTP PHOSPHATASE"/>
    <property type="match status" value="1"/>
</dbReference>
<dbReference type="GO" id="GO:0005524">
    <property type="term" value="F:ATP binding"/>
    <property type="evidence" value="ECO:0007669"/>
    <property type="project" value="UniProtKB-KW"/>
</dbReference>
<dbReference type="InterPro" id="IPR041685">
    <property type="entry name" value="AAA_GajA/Old/RecF-like"/>
</dbReference>
<dbReference type="Pfam" id="PF13175">
    <property type="entry name" value="AAA_15"/>
    <property type="match status" value="1"/>
</dbReference>
<proteinExistence type="predicted"/>